<dbReference type="Proteomes" id="UP000523821">
    <property type="component" value="Unassembled WGS sequence"/>
</dbReference>
<gene>
    <name evidence="1" type="ORF">GGQ63_000673</name>
</gene>
<dbReference type="RefSeq" id="WP_183852665.1">
    <property type="nucleotide sequence ID" value="NZ_JACHOO010000001.1"/>
</dbReference>
<evidence type="ECO:0000313" key="2">
    <source>
        <dbReference type="Proteomes" id="UP000523821"/>
    </source>
</evidence>
<evidence type="ECO:0008006" key="3">
    <source>
        <dbReference type="Google" id="ProtNLM"/>
    </source>
</evidence>
<accession>A0A7W9FJL7</accession>
<comment type="caution">
    <text evidence="1">The sequence shown here is derived from an EMBL/GenBank/DDBJ whole genome shotgun (WGS) entry which is preliminary data.</text>
</comment>
<dbReference type="EMBL" id="JACHOO010000001">
    <property type="protein sequence ID" value="MBB5751630.1"/>
    <property type="molecule type" value="Genomic_DNA"/>
</dbReference>
<keyword evidence="2" id="KW-1185">Reference proteome</keyword>
<name>A0A7W9FJL7_9HYPH</name>
<protein>
    <recommendedName>
        <fullName evidence="3">Immunity protein 50</fullName>
    </recommendedName>
</protein>
<proteinExistence type="predicted"/>
<evidence type="ECO:0000313" key="1">
    <source>
        <dbReference type="EMBL" id="MBB5751630.1"/>
    </source>
</evidence>
<dbReference type="InterPro" id="IPR028957">
    <property type="entry name" value="Imm50"/>
</dbReference>
<organism evidence="1 2">
    <name type="scientific">Prosthecomicrobium pneumaticum</name>
    <dbReference type="NCBI Taxonomy" id="81895"/>
    <lineage>
        <taxon>Bacteria</taxon>
        <taxon>Pseudomonadati</taxon>
        <taxon>Pseudomonadota</taxon>
        <taxon>Alphaproteobacteria</taxon>
        <taxon>Hyphomicrobiales</taxon>
        <taxon>Kaistiaceae</taxon>
        <taxon>Prosthecomicrobium</taxon>
    </lineage>
</organism>
<reference evidence="1 2" key="1">
    <citation type="submission" date="2020-08" db="EMBL/GenBank/DDBJ databases">
        <title>Genomic Encyclopedia of Type Strains, Phase IV (KMG-IV): sequencing the most valuable type-strain genomes for metagenomic binning, comparative biology and taxonomic classification.</title>
        <authorList>
            <person name="Goeker M."/>
        </authorList>
    </citation>
    <scope>NUCLEOTIDE SEQUENCE [LARGE SCALE GENOMIC DNA]</scope>
    <source>
        <strain evidence="1 2">DSM 16268</strain>
    </source>
</reference>
<dbReference type="Pfam" id="PF15594">
    <property type="entry name" value="Imm50"/>
    <property type="match status" value="1"/>
</dbReference>
<sequence>MVGNRALSEKLLEAEFIKILYGEELPFDRIFITEVILRPHGPEIFLKFNVSRLPIDIPKKWGRINRVSINMSFLGIRSLSLAKLSYPRESSLLGSVPDDGGVIRISIRGEIELDFECEFVSVKGVGGYWYSDESY</sequence>
<dbReference type="AlphaFoldDB" id="A0A7W9FJL7"/>